<feature type="compositionally biased region" description="Basic and acidic residues" evidence="2">
    <location>
        <begin position="133"/>
        <end position="143"/>
    </location>
</feature>
<sequence length="413" mass="41207">MSAAPLASPSTTAAPARPAAPPAPARAAPAKATAGSSARLQGRNPDKPAGEGFMDHFSSPAPSFKGKDRDFKAPPASPAAPPAPARAAPAKAPPGARAFKDETPTSPPARAHGPLLGPPRPPGNSAGASSSRAFKDETPDKPAGEGFMDHFSSPAPSFKGKDRESKAKSTSSWTPDWLNPVQHASAAAALASAKDSGEKAAAGGSRDRFATTAGTFKGKDETPDKPAGEGYMDHFASPAPSFKGKDRDVKAATGASSGTPDSLGAAPPASPAAALASAEPAPAKAAVGVPIHPSTAGAFKGKPAGGSSTPAWFASVQAWLAKDGPAKTAAAAGARAAALSAAESSADGLQREIRETEERLRCLQEAEAAHKRDATITKTLFDFIGECEAAGVDTAPLKDVAAMVAGGPAVASR</sequence>
<reference evidence="3 4" key="1">
    <citation type="submission" date="2024-03" db="EMBL/GenBank/DDBJ databases">
        <title>Aureococcus anophagefferens CCMP1851 and Kratosvirus quantuckense: Draft genome of a second virus-susceptible host strain in the model system.</title>
        <authorList>
            <person name="Chase E."/>
            <person name="Truchon A.R."/>
            <person name="Schepens W."/>
            <person name="Wilhelm S.W."/>
        </authorList>
    </citation>
    <scope>NUCLEOTIDE SEQUENCE [LARGE SCALE GENOMIC DNA]</scope>
    <source>
        <strain evidence="3 4">CCMP1851</strain>
    </source>
</reference>
<name>A0ABR1FKP0_AURAN</name>
<evidence type="ECO:0000256" key="1">
    <source>
        <dbReference type="SAM" id="Coils"/>
    </source>
</evidence>
<feature type="compositionally biased region" description="Low complexity" evidence="2">
    <location>
        <begin position="265"/>
        <end position="277"/>
    </location>
</feature>
<keyword evidence="1" id="KW-0175">Coiled coil</keyword>
<feature type="region of interest" description="Disordered" evidence="2">
    <location>
        <begin position="1"/>
        <end position="277"/>
    </location>
</feature>
<feature type="compositionally biased region" description="Low complexity" evidence="2">
    <location>
        <begin position="25"/>
        <end position="39"/>
    </location>
</feature>
<accession>A0ABR1FKP0</accession>
<feature type="compositionally biased region" description="Basic and acidic residues" evidence="2">
    <location>
        <begin position="217"/>
        <end position="227"/>
    </location>
</feature>
<protein>
    <submittedName>
        <fullName evidence="3">Uncharacterized protein</fullName>
    </submittedName>
</protein>
<organism evidence="3 4">
    <name type="scientific">Aureococcus anophagefferens</name>
    <name type="common">Harmful bloom alga</name>
    <dbReference type="NCBI Taxonomy" id="44056"/>
    <lineage>
        <taxon>Eukaryota</taxon>
        <taxon>Sar</taxon>
        <taxon>Stramenopiles</taxon>
        <taxon>Ochrophyta</taxon>
        <taxon>Pelagophyceae</taxon>
        <taxon>Pelagomonadales</taxon>
        <taxon>Pelagomonadaceae</taxon>
        <taxon>Aureococcus</taxon>
    </lineage>
</organism>
<feature type="compositionally biased region" description="Pro residues" evidence="2">
    <location>
        <begin position="75"/>
        <end position="84"/>
    </location>
</feature>
<feature type="compositionally biased region" description="Low complexity" evidence="2">
    <location>
        <begin position="1"/>
        <end position="17"/>
    </location>
</feature>
<keyword evidence="4" id="KW-1185">Reference proteome</keyword>
<gene>
    <name evidence="3" type="ORF">SO694_00035257</name>
</gene>
<feature type="compositionally biased region" description="Low complexity" evidence="2">
    <location>
        <begin position="184"/>
        <end position="193"/>
    </location>
</feature>
<dbReference type="EMBL" id="JBBJCI010000367">
    <property type="protein sequence ID" value="KAK7232643.1"/>
    <property type="molecule type" value="Genomic_DNA"/>
</dbReference>
<evidence type="ECO:0000256" key="2">
    <source>
        <dbReference type="SAM" id="MobiDB-lite"/>
    </source>
</evidence>
<dbReference type="Proteomes" id="UP001363151">
    <property type="component" value="Unassembled WGS sequence"/>
</dbReference>
<comment type="caution">
    <text evidence="3">The sequence shown here is derived from an EMBL/GenBank/DDBJ whole genome shotgun (WGS) entry which is preliminary data.</text>
</comment>
<feature type="compositionally biased region" description="Low complexity" evidence="2">
    <location>
        <begin position="85"/>
        <end position="97"/>
    </location>
</feature>
<proteinExistence type="predicted"/>
<evidence type="ECO:0000313" key="4">
    <source>
        <dbReference type="Proteomes" id="UP001363151"/>
    </source>
</evidence>
<feature type="coiled-coil region" evidence="1">
    <location>
        <begin position="339"/>
        <end position="373"/>
    </location>
</feature>
<evidence type="ECO:0000313" key="3">
    <source>
        <dbReference type="EMBL" id="KAK7232643.1"/>
    </source>
</evidence>